<dbReference type="PRINTS" id="PR01438">
    <property type="entry name" value="UNVRSLSTRESS"/>
</dbReference>
<dbReference type="SUPFAM" id="SSF52402">
    <property type="entry name" value="Adenine nucleotide alpha hydrolases-like"/>
    <property type="match status" value="1"/>
</dbReference>
<feature type="domain" description="UspA" evidence="2">
    <location>
        <begin position="5"/>
        <end position="144"/>
    </location>
</feature>
<dbReference type="EMBL" id="AP021874">
    <property type="protein sequence ID" value="BBO71636.1"/>
    <property type="molecule type" value="Genomic_DNA"/>
</dbReference>
<dbReference type="CDD" id="cd00293">
    <property type="entry name" value="USP-like"/>
    <property type="match status" value="1"/>
</dbReference>
<dbReference type="InterPro" id="IPR014729">
    <property type="entry name" value="Rossmann-like_a/b/a_fold"/>
</dbReference>
<dbReference type="AlphaFoldDB" id="A0A5K7YQW1"/>
<dbReference type="Pfam" id="PF00582">
    <property type="entry name" value="Usp"/>
    <property type="match status" value="1"/>
</dbReference>
<dbReference type="PANTHER" id="PTHR46268:SF6">
    <property type="entry name" value="UNIVERSAL STRESS PROTEIN UP12"/>
    <property type="match status" value="1"/>
</dbReference>
<sequence>MAVSQIVCCTDFSDHAEIAFETALDLAQRYHAKLFVIHVLPPVVNPMLTDTELILPEHPDENLVVSLNERMQDVYGNRIPDTVDVELVVRHGHVSTEIIRFIEETDADLAVVGAFGLSGMGLVLFGSVAKRISHKAPCSVMIVRHKKA</sequence>
<reference evidence="3 4" key="1">
    <citation type="submission" date="2019-11" db="EMBL/GenBank/DDBJ databases">
        <title>Comparative genomics of hydrocarbon-degrading Desulfosarcina strains.</title>
        <authorList>
            <person name="Watanabe M."/>
            <person name="Kojima H."/>
            <person name="Fukui M."/>
        </authorList>
    </citation>
    <scope>NUCLEOTIDE SEQUENCE [LARGE SCALE GENOMIC DNA]</scope>
    <source>
        <strain evidence="3 4">PL12</strain>
    </source>
</reference>
<organism evidence="3 4">
    <name type="scientific">Desulfosarcina alkanivorans</name>
    <dbReference type="NCBI Taxonomy" id="571177"/>
    <lineage>
        <taxon>Bacteria</taxon>
        <taxon>Pseudomonadati</taxon>
        <taxon>Thermodesulfobacteriota</taxon>
        <taxon>Desulfobacteria</taxon>
        <taxon>Desulfobacterales</taxon>
        <taxon>Desulfosarcinaceae</taxon>
        <taxon>Desulfosarcina</taxon>
    </lineage>
</organism>
<dbReference type="InterPro" id="IPR006016">
    <property type="entry name" value="UspA"/>
</dbReference>
<dbReference type="Gene3D" id="3.40.50.620">
    <property type="entry name" value="HUPs"/>
    <property type="match status" value="1"/>
</dbReference>
<dbReference type="InterPro" id="IPR006015">
    <property type="entry name" value="Universal_stress_UspA"/>
</dbReference>
<evidence type="ECO:0000313" key="4">
    <source>
        <dbReference type="Proteomes" id="UP000427906"/>
    </source>
</evidence>
<evidence type="ECO:0000313" key="3">
    <source>
        <dbReference type="EMBL" id="BBO71636.1"/>
    </source>
</evidence>
<dbReference type="PANTHER" id="PTHR46268">
    <property type="entry name" value="STRESS RESPONSE PROTEIN NHAX"/>
    <property type="match status" value="1"/>
</dbReference>
<protein>
    <recommendedName>
        <fullName evidence="2">UspA domain-containing protein</fullName>
    </recommendedName>
</protein>
<dbReference type="Proteomes" id="UP000427906">
    <property type="component" value="Chromosome"/>
</dbReference>
<dbReference type="OrthoDB" id="9788959at2"/>
<gene>
    <name evidence="3" type="ORF">DSCA_55660</name>
</gene>
<keyword evidence="4" id="KW-1185">Reference proteome</keyword>
<accession>A0A5K7YQW1</accession>
<evidence type="ECO:0000256" key="1">
    <source>
        <dbReference type="ARBA" id="ARBA00008791"/>
    </source>
</evidence>
<evidence type="ECO:0000259" key="2">
    <source>
        <dbReference type="Pfam" id="PF00582"/>
    </source>
</evidence>
<name>A0A5K7YQW1_9BACT</name>
<dbReference type="RefSeq" id="WP_155319440.1">
    <property type="nucleotide sequence ID" value="NZ_AP021874.1"/>
</dbReference>
<dbReference type="KEGG" id="dalk:DSCA_55660"/>
<comment type="similarity">
    <text evidence="1">Belongs to the universal stress protein A family.</text>
</comment>
<proteinExistence type="inferred from homology"/>